<sequence length="390" mass="44922">MSSTENLDKIRNFVFNDKKIVTYKWLSRYLEIPTNQAKQLLFETISLSSVPIHATYCLSGISNDDCHKVKLVVQEELEEIKQRFKKLTSIHIYSVEAHCPKDESAMVSVNREIKKGFAFIKPIKLINKEESSIIEFEKSEDKILLNETLDKNKEPVSSTSKHKIVEPVSSKHKNEKPNSSKRKNEEEESISSKHKKKSTFFEKRISPNKKEAVNKTSKDSENPIESSEPILVQNPKEEIQTKSKKRKSIDIENDSDQNLSSDPILEQSELSTPLSSFNLDLNRSSSILSDRMDIDQNPPSNEQLVPPQRKRGRRKVLKQKTHKNERGFLVNEDVYEWESFSEEESVPKQPTTNENPKEKEIVKSTKTKRVKRKGNEVSSQKSLLSFFGKS</sequence>
<dbReference type="PANTHER" id="PTHR17598">
    <property type="entry name" value="DNA POLYMERASE DELTA SUBUNIT 3"/>
    <property type="match status" value="1"/>
</dbReference>
<evidence type="ECO:0000256" key="3">
    <source>
        <dbReference type="ARBA" id="ARBA00022705"/>
    </source>
</evidence>
<feature type="compositionally biased region" description="Basic and acidic residues" evidence="5">
    <location>
        <begin position="199"/>
        <end position="221"/>
    </location>
</feature>
<dbReference type="GO" id="GO:1904161">
    <property type="term" value="P:DNA synthesis involved in UV-damage excision repair"/>
    <property type="evidence" value="ECO:0007669"/>
    <property type="project" value="TreeGrafter"/>
</dbReference>
<dbReference type="Gene3D" id="3.90.1030.20">
    <property type="entry name" value="DNA polymerase delta, p66 (Cdc27) subunit, wHTH domain"/>
    <property type="match status" value="1"/>
</dbReference>
<keyword evidence="7" id="KW-1185">Reference proteome</keyword>
<dbReference type="InterPro" id="IPR019038">
    <property type="entry name" value="POLD3"/>
</dbReference>
<dbReference type="GO" id="GO:0003887">
    <property type="term" value="F:DNA-directed DNA polymerase activity"/>
    <property type="evidence" value="ECO:0007669"/>
    <property type="project" value="TreeGrafter"/>
</dbReference>
<dbReference type="Proteomes" id="UP000266861">
    <property type="component" value="Unassembled WGS sequence"/>
</dbReference>
<feature type="compositionally biased region" description="Polar residues" evidence="5">
    <location>
        <begin position="268"/>
        <end position="288"/>
    </location>
</feature>
<reference evidence="6 7" key="1">
    <citation type="submission" date="2018-08" db="EMBL/GenBank/DDBJ databases">
        <title>Genome and evolution of the arbuscular mycorrhizal fungus Diversispora epigaea (formerly Glomus versiforme) and its bacterial endosymbionts.</title>
        <authorList>
            <person name="Sun X."/>
            <person name="Fei Z."/>
            <person name="Harrison M."/>
        </authorList>
    </citation>
    <scope>NUCLEOTIDE SEQUENCE [LARGE SCALE GENOMIC DNA]</scope>
    <source>
        <strain evidence="6 7">IT104</strain>
    </source>
</reference>
<dbReference type="GO" id="GO:0006297">
    <property type="term" value="P:nucleotide-excision repair, DNA gap filling"/>
    <property type="evidence" value="ECO:0007669"/>
    <property type="project" value="TreeGrafter"/>
</dbReference>
<dbReference type="GO" id="GO:0043625">
    <property type="term" value="C:delta DNA polymerase complex"/>
    <property type="evidence" value="ECO:0007669"/>
    <property type="project" value="InterPro"/>
</dbReference>
<dbReference type="STRING" id="1348612.A0A397G2H5"/>
<comment type="caution">
    <text evidence="6">The sequence shown here is derived from an EMBL/GenBank/DDBJ whole genome shotgun (WGS) entry which is preliminary data.</text>
</comment>
<dbReference type="Pfam" id="PF09507">
    <property type="entry name" value="CDC27"/>
    <property type="match status" value="1"/>
</dbReference>
<accession>A0A397G2H5</accession>
<dbReference type="GO" id="GO:0006271">
    <property type="term" value="P:DNA strand elongation involved in DNA replication"/>
    <property type="evidence" value="ECO:0007669"/>
    <property type="project" value="TreeGrafter"/>
</dbReference>
<evidence type="ECO:0000256" key="2">
    <source>
        <dbReference type="ARBA" id="ARBA00017589"/>
    </source>
</evidence>
<gene>
    <name evidence="6" type="ORF">Glove_688g32</name>
</gene>
<dbReference type="InterPro" id="IPR041913">
    <property type="entry name" value="POLD3_sf"/>
</dbReference>
<name>A0A397G2H5_9GLOM</name>
<evidence type="ECO:0000256" key="1">
    <source>
        <dbReference type="ARBA" id="ARBA00004123"/>
    </source>
</evidence>
<dbReference type="PANTHER" id="PTHR17598:SF13">
    <property type="entry name" value="DNA POLYMERASE DELTA SUBUNIT 3"/>
    <property type="match status" value="1"/>
</dbReference>
<evidence type="ECO:0000256" key="4">
    <source>
        <dbReference type="ARBA" id="ARBA00023242"/>
    </source>
</evidence>
<dbReference type="OrthoDB" id="514823at2759"/>
<dbReference type="FunFam" id="3.90.1030.20:FF:000002">
    <property type="entry name" value="DNA polymerase delta subunit"/>
    <property type="match status" value="1"/>
</dbReference>
<dbReference type="AlphaFoldDB" id="A0A397G2H5"/>
<feature type="compositionally biased region" description="Basic and acidic residues" evidence="5">
    <location>
        <begin position="175"/>
        <end position="185"/>
    </location>
</feature>
<keyword evidence="4" id="KW-0539">Nucleus</keyword>
<comment type="subcellular location">
    <subcellularLocation>
        <location evidence="1">Nucleus</location>
    </subcellularLocation>
</comment>
<protein>
    <recommendedName>
        <fullName evidence="2">DNA polymerase delta subunit 3</fullName>
    </recommendedName>
</protein>
<feature type="region of interest" description="Disordered" evidence="5">
    <location>
        <begin position="152"/>
        <end position="324"/>
    </location>
</feature>
<evidence type="ECO:0000313" key="6">
    <source>
        <dbReference type="EMBL" id="RHZ45165.1"/>
    </source>
</evidence>
<proteinExistence type="predicted"/>
<evidence type="ECO:0000256" key="5">
    <source>
        <dbReference type="SAM" id="MobiDB-lite"/>
    </source>
</evidence>
<keyword evidence="3" id="KW-0235">DNA replication</keyword>
<feature type="region of interest" description="Disordered" evidence="5">
    <location>
        <begin position="339"/>
        <end position="390"/>
    </location>
</feature>
<organism evidence="6 7">
    <name type="scientific">Diversispora epigaea</name>
    <dbReference type="NCBI Taxonomy" id="1348612"/>
    <lineage>
        <taxon>Eukaryota</taxon>
        <taxon>Fungi</taxon>
        <taxon>Fungi incertae sedis</taxon>
        <taxon>Mucoromycota</taxon>
        <taxon>Glomeromycotina</taxon>
        <taxon>Glomeromycetes</taxon>
        <taxon>Diversisporales</taxon>
        <taxon>Diversisporaceae</taxon>
        <taxon>Diversispora</taxon>
    </lineage>
</organism>
<feature type="compositionally biased region" description="Basic residues" evidence="5">
    <location>
        <begin position="308"/>
        <end position="323"/>
    </location>
</feature>
<evidence type="ECO:0000313" key="7">
    <source>
        <dbReference type="Proteomes" id="UP000266861"/>
    </source>
</evidence>
<dbReference type="EMBL" id="PQFF01000554">
    <property type="protein sequence ID" value="RHZ45165.1"/>
    <property type="molecule type" value="Genomic_DNA"/>
</dbReference>